<evidence type="ECO:0000313" key="2">
    <source>
        <dbReference type="Proteomes" id="UP000304953"/>
    </source>
</evidence>
<sequence length="504" mass="59067">MKKVMIVEDEELILQGIRNILDWESLDLEVVHMAHDGAEALEMWEREPVHIVVTDISMPVMDGLELLHKIREKEEQVRFIILTGYDEFAYAREAIRLEVENYILKPINEEELERQLRETVEKLDEMDKKKIQYIDEKTQWMHFLSGRTGAEEYRQFAKLLDLFADHGNYYAALMKWNMNGLKEKKITDVIVELKQEKYLKIVHLPPDSLLMVLTDQTVDEMQAQEYFSELQNSVESRFNVMTFICMGPGFQSIAQLPESYQTARKLQKYLILEGYGTCISQRQIQDRTAESLSMDEEQFRRFILKKETEAALGYMEDLFLNQIRGDASAGSLYQMAIKMAMLLQDIKKEYKLKSSNFQELTDLIETIFRAEDIHGIKTAFISEITEIIACIHEEDSQYTPVVRQIIAEVQQNYKEDMNLKTLAYKYHMNASYLGQIFQKEVGCSFARYLSNTKNEIAKDLILNTNMKINDIARQVGYPDTSYFYRKFKQCYGVSPASLREMKKY</sequence>
<protein>
    <submittedName>
        <fullName evidence="1">Response regulator</fullName>
    </submittedName>
</protein>
<gene>
    <name evidence="1" type="ORF">E5329_04340</name>
</gene>
<accession>A0AC61RZY2</accession>
<evidence type="ECO:0000313" key="1">
    <source>
        <dbReference type="EMBL" id="TGY97607.1"/>
    </source>
</evidence>
<organism evidence="1 2">
    <name type="scientific">Petralouisia muris</name>
    <dbReference type="NCBI Taxonomy" id="3032872"/>
    <lineage>
        <taxon>Bacteria</taxon>
        <taxon>Bacillati</taxon>
        <taxon>Bacillota</taxon>
        <taxon>Clostridia</taxon>
        <taxon>Lachnospirales</taxon>
        <taxon>Lachnospiraceae</taxon>
        <taxon>Petralouisia</taxon>
    </lineage>
</organism>
<reference evidence="1" key="1">
    <citation type="submission" date="2019-04" db="EMBL/GenBank/DDBJ databases">
        <title>Microbes associate with the intestines of laboratory mice.</title>
        <authorList>
            <person name="Navarre W."/>
            <person name="Wong E."/>
            <person name="Huang K."/>
            <person name="Tropini C."/>
            <person name="Ng K."/>
            <person name="Yu B."/>
        </authorList>
    </citation>
    <scope>NUCLEOTIDE SEQUENCE</scope>
    <source>
        <strain evidence="1">NM01_1-7b</strain>
    </source>
</reference>
<dbReference type="Proteomes" id="UP000304953">
    <property type="component" value="Unassembled WGS sequence"/>
</dbReference>
<dbReference type="EMBL" id="SRYA01000006">
    <property type="protein sequence ID" value="TGY97607.1"/>
    <property type="molecule type" value="Genomic_DNA"/>
</dbReference>
<name>A0AC61RZY2_9FIRM</name>
<keyword evidence="2" id="KW-1185">Reference proteome</keyword>
<comment type="caution">
    <text evidence="1">The sequence shown here is derived from an EMBL/GenBank/DDBJ whole genome shotgun (WGS) entry which is preliminary data.</text>
</comment>
<proteinExistence type="predicted"/>